<dbReference type="Gene3D" id="3.40.50.10540">
    <property type="entry name" value="Crotonobetainyl-coa:carnitine coa-transferase, domain 1"/>
    <property type="match status" value="1"/>
</dbReference>
<comment type="caution">
    <text evidence="2">The sequence shown here is derived from an EMBL/GenBank/DDBJ whole genome shotgun (WGS) entry which is preliminary data.</text>
</comment>
<dbReference type="SUPFAM" id="SSF89796">
    <property type="entry name" value="CoA-transferase family III (CaiB/BaiF)"/>
    <property type="match status" value="1"/>
</dbReference>
<evidence type="ECO:0000313" key="3">
    <source>
        <dbReference type="Proteomes" id="UP000606194"/>
    </source>
</evidence>
<dbReference type="EMBL" id="BMTL01000006">
    <property type="protein sequence ID" value="GGR78429.1"/>
    <property type="molecule type" value="Genomic_DNA"/>
</dbReference>
<keyword evidence="1 2" id="KW-0808">Transferase</keyword>
<reference evidence="2" key="1">
    <citation type="journal article" date="2014" name="Int. J. Syst. Evol. Microbiol.">
        <title>Complete genome sequence of Corynebacterium casei LMG S-19264T (=DSM 44701T), isolated from a smear-ripened cheese.</title>
        <authorList>
            <consortium name="US DOE Joint Genome Institute (JGI-PGF)"/>
            <person name="Walter F."/>
            <person name="Albersmeier A."/>
            <person name="Kalinowski J."/>
            <person name="Ruckert C."/>
        </authorList>
    </citation>
    <scope>NUCLEOTIDE SEQUENCE</scope>
    <source>
        <strain evidence="2">JCM 4386</strain>
    </source>
</reference>
<protein>
    <submittedName>
        <fullName evidence="2">CoA transferase</fullName>
    </submittedName>
</protein>
<evidence type="ECO:0000313" key="2">
    <source>
        <dbReference type="EMBL" id="GGR78429.1"/>
    </source>
</evidence>
<dbReference type="InterPro" id="IPR044855">
    <property type="entry name" value="CoA-Trfase_III_dom3_sf"/>
</dbReference>
<dbReference type="Gene3D" id="3.30.1540.10">
    <property type="entry name" value="formyl-coa transferase, domain 3"/>
    <property type="match status" value="1"/>
</dbReference>
<organism evidence="2 3">
    <name type="scientific">Streptomyces humidus</name>
    <dbReference type="NCBI Taxonomy" id="52259"/>
    <lineage>
        <taxon>Bacteria</taxon>
        <taxon>Bacillati</taxon>
        <taxon>Actinomycetota</taxon>
        <taxon>Actinomycetes</taxon>
        <taxon>Kitasatosporales</taxon>
        <taxon>Streptomycetaceae</taxon>
        <taxon>Streptomyces</taxon>
    </lineage>
</organism>
<keyword evidence="3" id="KW-1185">Reference proteome</keyword>
<evidence type="ECO:0000256" key="1">
    <source>
        <dbReference type="ARBA" id="ARBA00022679"/>
    </source>
</evidence>
<dbReference type="GO" id="GO:0008410">
    <property type="term" value="F:CoA-transferase activity"/>
    <property type="evidence" value="ECO:0007669"/>
    <property type="project" value="TreeGrafter"/>
</dbReference>
<dbReference type="PANTHER" id="PTHR48207:SF3">
    <property type="entry name" value="SUCCINATE--HYDROXYMETHYLGLUTARATE COA-TRANSFERASE"/>
    <property type="match status" value="1"/>
</dbReference>
<gene>
    <name evidence="2" type="ORF">GCM10010269_17050</name>
</gene>
<dbReference type="AlphaFoldDB" id="A0A918FTH8"/>
<reference evidence="2" key="2">
    <citation type="submission" date="2020-09" db="EMBL/GenBank/DDBJ databases">
        <authorList>
            <person name="Sun Q."/>
            <person name="Ohkuma M."/>
        </authorList>
    </citation>
    <scope>NUCLEOTIDE SEQUENCE</scope>
    <source>
        <strain evidence="2">JCM 4386</strain>
    </source>
</reference>
<name>A0A918FTH8_9ACTN</name>
<accession>A0A918FTH8</accession>
<dbReference type="InterPro" id="IPR023606">
    <property type="entry name" value="CoA-Trfase_III_dom_1_sf"/>
</dbReference>
<dbReference type="PANTHER" id="PTHR48207">
    <property type="entry name" value="SUCCINATE--HYDROXYMETHYLGLUTARATE COA-TRANSFERASE"/>
    <property type="match status" value="1"/>
</dbReference>
<dbReference type="Proteomes" id="UP000606194">
    <property type="component" value="Unassembled WGS sequence"/>
</dbReference>
<sequence length="416" mass="43432">MIPLMDQPAQPSPRPLSFPPPLPLPLEGLTVVAVEQAVAAPFATRQLADLGARVIKVERIDGGDFARGYDTAAGGLASHFVWCNRGKESIALDLKDPRGLDVVRRLIAGADVFVQNLAQGAAARLGLDAATLCATHPRLVAVDVSGYGPSGPYAGKRAYDMLVQCEAGLVAVTGTPGQPVKAGIPAADIAAAMYAFSGVLAALVRRGTTGRGGPVEVSMLDSLAEWMGHPLHHTMHGGAAPARTGLAHAVIAPYDAYATADGGRVLLSVQNDREWRRLAERVLGQPSLATDPACATNAARVTNRERTDALVAEALGALSTDEALARLEGAGIACARLRDLHEVAEHPQLATRERWREVGTPVGPLRALLPPITLPGGAEARMGDVPALGEHTETLLRAVGMTDEEIAALRRDGVAA</sequence>
<dbReference type="Pfam" id="PF02515">
    <property type="entry name" value="CoA_transf_3"/>
    <property type="match status" value="1"/>
</dbReference>
<dbReference type="InterPro" id="IPR003673">
    <property type="entry name" value="CoA-Trfase_fam_III"/>
</dbReference>
<dbReference type="InterPro" id="IPR050483">
    <property type="entry name" value="CoA-transferase_III_domain"/>
</dbReference>
<proteinExistence type="predicted"/>